<organism evidence="3 4">
    <name type="scientific">Wenzhouxiangella sediminis</name>
    <dbReference type="NCBI Taxonomy" id="1792836"/>
    <lineage>
        <taxon>Bacteria</taxon>
        <taxon>Pseudomonadati</taxon>
        <taxon>Pseudomonadota</taxon>
        <taxon>Gammaproteobacteria</taxon>
        <taxon>Chromatiales</taxon>
        <taxon>Wenzhouxiangellaceae</taxon>
        <taxon>Wenzhouxiangella</taxon>
    </lineage>
</organism>
<accession>A0A3E1KAZ0</accession>
<keyword evidence="1" id="KW-1133">Transmembrane helix</keyword>
<keyword evidence="1" id="KW-0812">Transmembrane</keyword>
<sequence>MDWTGSHGWMGIGWIFMLLFWGLLIIGLFAIIRWLSTSARQSHRDAEKRALETLKDRYARGEIDREEYEQKRRDIDR</sequence>
<evidence type="ECO:0000313" key="4">
    <source>
        <dbReference type="Proteomes" id="UP000260351"/>
    </source>
</evidence>
<feature type="transmembrane region" description="Helical" evidence="1">
    <location>
        <begin position="12"/>
        <end position="35"/>
    </location>
</feature>
<dbReference type="InterPro" id="IPR018649">
    <property type="entry name" value="SHOCT"/>
</dbReference>
<dbReference type="EMBL" id="QUZK01000018">
    <property type="protein sequence ID" value="RFF31614.1"/>
    <property type="molecule type" value="Genomic_DNA"/>
</dbReference>
<keyword evidence="1" id="KW-0472">Membrane</keyword>
<evidence type="ECO:0000259" key="2">
    <source>
        <dbReference type="Pfam" id="PF09851"/>
    </source>
</evidence>
<keyword evidence="4" id="KW-1185">Reference proteome</keyword>
<proteinExistence type="predicted"/>
<name>A0A3E1KAZ0_9GAMM</name>
<protein>
    <submittedName>
        <fullName evidence="3">SHOCT domain-containing protein</fullName>
    </submittedName>
</protein>
<feature type="domain" description="SHOCT" evidence="2">
    <location>
        <begin position="50"/>
        <end position="75"/>
    </location>
</feature>
<evidence type="ECO:0000313" key="3">
    <source>
        <dbReference type="EMBL" id="RFF31614.1"/>
    </source>
</evidence>
<dbReference type="OrthoDB" id="1123500at2"/>
<gene>
    <name evidence="3" type="ORF">DZC52_04470</name>
</gene>
<dbReference type="Pfam" id="PF09851">
    <property type="entry name" value="SHOCT"/>
    <property type="match status" value="1"/>
</dbReference>
<comment type="caution">
    <text evidence="3">The sequence shown here is derived from an EMBL/GenBank/DDBJ whole genome shotgun (WGS) entry which is preliminary data.</text>
</comment>
<dbReference type="Proteomes" id="UP000260351">
    <property type="component" value="Unassembled WGS sequence"/>
</dbReference>
<dbReference type="AlphaFoldDB" id="A0A3E1KAZ0"/>
<reference evidence="3 4" key="1">
    <citation type="submission" date="2018-08" db="EMBL/GenBank/DDBJ databases">
        <title>Wenzhouxiangella salilacus sp. nov., a novel bacterium isolated from a saline lake in Xinjiang Province, China.</title>
        <authorList>
            <person name="Han S."/>
        </authorList>
    </citation>
    <scope>NUCLEOTIDE SEQUENCE [LARGE SCALE GENOMIC DNA]</scope>
    <source>
        <strain evidence="3 4">XDB06</strain>
    </source>
</reference>
<evidence type="ECO:0000256" key="1">
    <source>
        <dbReference type="SAM" id="Phobius"/>
    </source>
</evidence>
<dbReference type="RefSeq" id="WP_116649921.1">
    <property type="nucleotide sequence ID" value="NZ_QUZK01000018.1"/>
</dbReference>